<dbReference type="AlphaFoldDB" id="A0A1V5M9Z7"/>
<accession>A0A1V5M9Z7</accession>
<dbReference type="EMBL" id="MWAK01000299">
    <property type="protein sequence ID" value="OPZ90054.1"/>
    <property type="molecule type" value="Genomic_DNA"/>
</dbReference>
<proteinExistence type="predicted"/>
<reference evidence="1" key="1">
    <citation type="submission" date="2017-02" db="EMBL/GenBank/DDBJ databases">
        <title>Delving into the versatile metabolic prowess of the omnipresent phylum Bacteroidetes.</title>
        <authorList>
            <person name="Nobu M.K."/>
            <person name="Mei R."/>
            <person name="Narihiro T."/>
            <person name="Kuroda K."/>
            <person name="Liu W.-T."/>
        </authorList>
    </citation>
    <scope>NUCLEOTIDE SEQUENCE</scope>
    <source>
        <strain evidence="1">ADurb.Bin417</strain>
    </source>
</reference>
<evidence type="ECO:0000313" key="1">
    <source>
        <dbReference type="EMBL" id="OPZ90054.1"/>
    </source>
</evidence>
<gene>
    <name evidence="1" type="ORF">BWY73_01391</name>
</gene>
<comment type="caution">
    <text evidence="1">The sequence shown here is derived from an EMBL/GenBank/DDBJ whole genome shotgun (WGS) entry which is preliminary data.</text>
</comment>
<protein>
    <submittedName>
        <fullName evidence="1">Uncharacterized protein</fullName>
    </submittedName>
</protein>
<name>A0A1V5M9Z7_UNCT6</name>
<sequence length="32" mass="3467">MAGHIPHALLLEIFTTQGTGTEIVPEDYQNGI</sequence>
<dbReference type="Proteomes" id="UP000485484">
    <property type="component" value="Unassembled WGS sequence"/>
</dbReference>
<organism evidence="1">
    <name type="scientific">candidate division TA06 bacterium ADurb.Bin417</name>
    <dbReference type="NCBI Taxonomy" id="1852828"/>
    <lineage>
        <taxon>Bacteria</taxon>
        <taxon>Bacteria division TA06</taxon>
    </lineage>
</organism>